<organism evidence="2 3">
    <name type="scientific">Corynespora cassiicola Philippines</name>
    <dbReference type="NCBI Taxonomy" id="1448308"/>
    <lineage>
        <taxon>Eukaryota</taxon>
        <taxon>Fungi</taxon>
        <taxon>Dikarya</taxon>
        <taxon>Ascomycota</taxon>
        <taxon>Pezizomycotina</taxon>
        <taxon>Dothideomycetes</taxon>
        <taxon>Pleosporomycetidae</taxon>
        <taxon>Pleosporales</taxon>
        <taxon>Corynesporascaceae</taxon>
        <taxon>Corynespora</taxon>
    </lineage>
</organism>
<dbReference type="STRING" id="1448308.A0A2T2PBS3"/>
<reference evidence="2 3" key="1">
    <citation type="journal article" date="2018" name="Front. Microbiol.">
        <title>Genome-Wide Analysis of Corynespora cassiicola Leaf Fall Disease Putative Effectors.</title>
        <authorList>
            <person name="Lopez D."/>
            <person name="Ribeiro S."/>
            <person name="Label P."/>
            <person name="Fumanal B."/>
            <person name="Venisse J.S."/>
            <person name="Kohler A."/>
            <person name="de Oliveira R.R."/>
            <person name="Labutti K."/>
            <person name="Lipzen A."/>
            <person name="Lail K."/>
            <person name="Bauer D."/>
            <person name="Ohm R.A."/>
            <person name="Barry K.W."/>
            <person name="Spatafora J."/>
            <person name="Grigoriev I.V."/>
            <person name="Martin F.M."/>
            <person name="Pujade-Renaud V."/>
        </authorList>
    </citation>
    <scope>NUCLEOTIDE SEQUENCE [LARGE SCALE GENOMIC DNA]</scope>
    <source>
        <strain evidence="2 3">Philippines</strain>
    </source>
</reference>
<keyword evidence="3" id="KW-1185">Reference proteome</keyword>
<gene>
    <name evidence="2" type="ORF">BS50DRAFT_643716</name>
</gene>
<dbReference type="OrthoDB" id="3687641at2759"/>
<proteinExistence type="inferred from homology"/>
<dbReference type="AlphaFoldDB" id="A0A2T2PBS3"/>
<protein>
    <recommendedName>
        <fullName evidence="4">Tat pathway signal sequence protein</fullName>
    </recommendedName>
</protein>
<dbReference type="GO" id="GO:0043386">
    <property type="term" value="P:mycotoxin biosynthetic process"/>
    <property type="evidence" value="ECO:0007669"/>
    <property type="project" value="InterPro"/>
</dbReference>
<dbReference type="Pfam" id="PF11807">
    <property type="entry name" value="UstYa"/>
    <property type="match status" value="1"/>
</dbReference>
<dbReference type="Proteomes" id="UP000240883">
    <property type="component" value="Unassembled WGS sequence"/>
</dbReference>
<evidence type="ECO:0000313" key="3">
    <source>
        <dbReference type="Proteomes" id="UP000240883"/>
    </source>
</evidence>
<evidence type="ECO:0000313" key="2">
    <source>
        <dbReference type="EMBL" id="PSN75084.1"/>
    </source>
</evidence>
<evidence type="ECO:0000256" key="1">
    <source>
        <dbReference type="ARBA" id="ARBA00035112"/>
    </source>
</evidence>
<evidence type="ECO:0008006" key="4">
    <source>
        <dbReference type="Google" id="ProtNLM"/>
    </source>
</evidence>
<comment type="similarity">
    <text evidence="1">Belongs to the ustYa family.</text>
</comment>
<dbReference type="PANTHER" id="PTHR33365">
    <property type="entry name" value="YALI0B05434P"/>
    <property type="match status" value="1"/>
</dbReference>
<dbReference type="PANTHER" id="PTHR33365:SF7">
    <property type="entry name" value="TAT PATHWAY SIGNAL SEQUENCE"/>
    <property type="match status" value="1"/>
</dbReference>
<name>A0A2T2PBS3_CORCC</name>
<dbReference type="EMBL" id="KZ678128">
    <property type="protein sequence ID" value="PSN75084.1"/>
    <property type="molecule type" value="Genomic_DNA"/>
</dbReference>
<accession>A0A2T2PBS3</accession>
<sequence>MMEMDPERFAEGNPFVGDPRLELDEAWNNLLRNIQISVKPYEFDLLQPQLNRSSLRLPEGSYVIRLKVFHKLHCLKWIRKWIHRDHYWPDVSGYELYERRWHIEHCLESLRLDTMCRPSLAPATFHFVDRNASDDLTANGDHVENCADWDTLQRWADQRRVDLNAIDRLSLKEGD</sequence>
<dbReference type="InterPro" id="IPR021765">
    <property type="entry name" value="UstYa-like"/>
</dbReference>